<dbReference type="Proteomes" id="UP000246018">
    <property type="component" value="Unassembled WGS sequence"/>
</dbReference>
<name>A0A2T8F7S8_9ACTN</name>
<dbReference type="PANTHER" id="PTHR40446">
    <property type="entry name" value="N-ACETYLGLUCOSAMINE-1-PHOSPHODIESTER ALPHA-N-ACETYLGLUCOSAMINIDASE"/>
    <property type="match status" value="1"/>
</dbReference>
<feature type="compositionally biased region" description="Basic and acidic residues" evidence="1">
    <location>
        <begin position="59"/>
        <end position="74"/>
    </location>
</feature>
<proteinExistence type="predicted"/>
<feature type="compositionally biased region" description="Low complexity" evidence="1">
    <location>
        <begin position="42"/>
        <end position="56"/>
    </location>
</feature>
<keyword evidence="2" id="KW-0732">Signal</keyword>
<accession>A0A2T8F7S8</accession>
<comment type="caution">
    <text evidence="4">The sequence shown here is derived from an EMBL/GenBank/DDBJ whole genome shotgun (WGS) entry which is preliminary data.</text>
</comment>
<evidence type="ECO:0000259" key="3">
    <source>
        <dbReference type="Pfam" id="PF09992"/>
    </source>
</evidence>
<keyword evidence="5" id="KW-1185">Reference proteome</keyword>
<feature type="domain" description="Phosphodiester glycosidase" evidence="3">
    <location>
        <begin position="282"/>
        <end position="456"/>
    </location>
</feature>
<dbReference type="Pfam" id="PF09992">
    <property type="entry name" value="NAGPA"/>
    <property type="match status" value="1"/>
</dbReference>
<feature type="chain" id="PRO_5039340484" description="Phosphodiester glycosidase domain-containing protein" evidence="2">
    <location>
        <begin position="31"/>
        <end position="484"/>
    </location>
</feature>
<dbReference type="InterPro" id="IPR018711">
    <property type="entry name" value="NAGPA"/>
</dbReference>
<evidence type="ECO:0000313" key="5">
    <source>
        <dbReference type="Proteomes" id="UP000246018"/>
    </source>
</evidence>
<sequence>MSAPARAPLRLIPATLAASVAAALVAGSLAAGLLTAPSAGSAPSGAAAASYGPAPGAGDGDRPGRLTPAERRALQDLGTVFRHPGQTSDGKPGRLAPRRAQGRTCVDSLLSEQTYQIAPGITIREWDQSQQVTDPACRGPVRLNLLTVDLNAADIGFDYLGPKYVAKRKPLSRIAAPEGVIGAVNGDFFDISDTGAPLGIGVDRERGLLHGAKDGWVDGSVGNATFWIDDTGPHVGAMAAKVKLKQHPKWPITKLNAPTVPPGSIGLYTPEWGWTKGYSVTDGQKYVREVVIVDGKVRSNRPLLSKGRKIKGQVLVGRDGAARQLKRLRVGQRISFKTKVQPGAQVAISGDRPILLGGIRTVINDTVMHPRTALGVDVDGRKLFLLVVDGRSTASRGFTMVELANTLQQLGADDALNLDGGGSSTLYSRLLTGEMGLVNEPSDGQERNVPNGFGVYYRGAWTPPVLISQTPAPTTPPPTTPPPA</sequence>
<dbReference type="AlphaFoldDB" id="A0A2T8F7S8"/>
<feature type="signal peptide" evidence="2">
    <location>
        <begin position="1"/>
        <end position="30"/>
    </location>
</feature>
<dbReference type="EMBL" id="QDGZ01000007">
    <property type="protein sequence ID" value="PVG81774.1"/>
    <property type="molecule type" value="Genomic_DNA"/>
</dbReference>
<evidence type="ECO:0000256" key="1">
    <source>
        <dbReference type="SAM" id="MobiDB-lite"/>
    </source>
</evidence>
<dbReference type="OrthoDB" id="9809781at2"/>
<dbReference type="PANTHER" id="PTHR40446:SF2">
    <property type="entry name" value="N-ACETYLGLUCOSAMINE-1-PHOSPHODIESTER ALPHA-N-ACETYLGLUCOSAMINIDASE"/>
    <property type="match status" value="1"/>
</dbReference>
<feature type="region of interest" description="Disordered" evidence="1">
    <location>
        <begin position="42"/>
        <end position="100"/>
    </location>
</feature>
<organism evidence="4 5">
    <name type="scientific">Nocardioides gansuensis</name>
    <dbReference type="NCBI Taxonomy" id="2138300"/>
    <lineage>
        <taxon>Bacteria</taxon>
        <taxon>Bacillati</taxon>
        <taxon>Actinomycetota</taxon>
        <taxon>Actinomycetes</taxon>
        <taxon>Propionibacteriales</taxon>
        <taxon>Nocardioidaceae</taxon>
        <taxon>Nocardioides</taxon>
    </lineage>
</organism>
<evidence type="ECO:0000313" key="4">
    <source>
        <dbReference type="EMBL" id="PVG81774.1"/>
    </source>
</evidence>
<protein>
    <recommendedName>
        <fullName evidence="3">Phosphodiester glycosidase domain-containing protein</fullName>
    </recommendedName>
</protein>
<evidence type="ECO:0000256" key="2">
    <source>
        <dbReference type="SAM" id="SignalP"/>
    </source>
</evidence>
<dbReference type="RefSeq" id="WP_116573539.1">
    <property type="nucleotide sequence ID" value="NZ_QDGZ01000007.1"/>
</dbReference>
<reference evidence="4 5" key="1">
    <citation type="submission" date="2018-04" db="EMBL/GenBank/DDBJ databases">
        <title>Genome of Nocardioides gansuensis WSJ-1.</title>
        <authorList>
            <person name="Wu S."/>
            <person name="Wang G."/>
        </authorList>
    </citation>
    <scope>NUCLEOTIDE SEQUENCE [LARGE SCALE GENOMIC DNA]</scope>
    <source>
        <strain evidence="4 5">WSJ-1</strain>
    </source>
</reference>
<gene>
    <name evidence="4" type="ORF">DDE18_17560</name>
</gene>